<dbReference type="STRING" id="1045775.SAMN05216378_2888"/>
<accession>A0A1I1Z2V8</accession>
<dbReference type="Pfam" id="PF04134">
    <property type="entry name" value="DCC1-like"/>
    <property type="match status" value="1"/>
</dbReference>
<evidence type="ECO:0000313" key="1">
    <source>
        <dbReference type="EMBL" id="SFE24803.1"/>
    </source>
</evidence>
<dbReference type="AlphaFoldDB" id="A0A1I1Z2V8"/>
<dbReference type="InterPro" id="IPR052927">
    <property type="entry name" value="DCC_oxidoreductase"/>
</dbReference>
<gene>
    <name evidence="1" type="ORF">SAMN05216378_2888</name>
</gene>
<reference evidence="2" key="1">
    <citation type="submission" date="2016-10" db="EMBL/GenBank/DDBJ databases">
        <authorList>
            <person name="Varghese N."/>
            <person name="Submissions S."/>
        </authorList>
    </citation>
    <scope>NUCLEOTIDE SEQUENCE [LARGE SCALE GENOMIC DNA]</scope>
    <source>
        <strain evidence="2">CGMCC 1.10784</strain>
    </source>
</reference>
<name>A0A1I1Z2V8_9BACL</name>
<dbReference type="PANTHER" id="PTHR33639">
    <property type="entry name" value="THIOL-DISULFIDE OXIDOREDUCTASE DCC"/>
    <property type="match status" value="1"/>
</dbReference>
<organism evidence="1 2">
    <name type="scientific">Paenibacillus catalpae</name>
    <dbReference type="NCBI Taxonomy" id="1045775"/>
    <lineage>
        <taxon>Bacteria</taxon>
        <taxon>Bacillati</taxon>
        <taxon>Bacillota</taxon>
        <taxon>Bacilli</taxon>
        <taxon>Bacillales</taxon>
        <taxon>Paenibacillaceae</taxon>
        <taxon>Paenibacillus</taxon>
    </lineage>
</organism>
<keyword evidence="2" id="KW-1185">Reference proteome</keyword>
<protein>
    <submittedName>
        <fullName evidence="1">Predicted thiol-disulfide oxidoreductase YuxK, DCC family</fullName>
    </submittedName>
</protein>
<proteinExistence type="predicted"/>
<dbReference type="EMBL" id="FOMT01000002">
    <property type="protein sequence ID" value="SFE24803.1"/>
    <property type="molecule type" value="Genomic_DNA"/>
</dbReference>
<dbReference type="PANTHER" id="PTHR33639:SF2">
    <property type="entry name" value="DUF393 DOMAIN-CONTAINING PROTEIN"/>
    <property type="match status" value="1"/>
</dbReference>
<dbReference type="InterPro" id="IPR007263">
    <property type="entry name" value="DCC1-like"/>
</dbReference>
<evidence type="ECO:0000313" key="2">
    <source>
        <dbReference type="Proteomes" id="UP000198855"/>
    </source>
</evidence>
<sequence>MKSERERLYVVYDGTCNLCRGTVSRLKELRSNAELIFVPVQSLKEAGNKVPGIDKAAETDLYEKMHVADEKGRLYAGADGVVRILRTIRGFRLIAALYRLPGFSKVGDFLYRYIAKRRYDWFGQTEQSCSVNGCTLPPQDERGKGNHS</sequence>
<dbReference type="OrthoDB" id="9785438at2"/>
<dbReference type="Proteomes" id="UP000198855">
    <property type="component" value="Unassembled WGS sequence"/>
</dbReference>
<dbReference type="RefSeq" id="WP_091186015.1">
    <property type="nucleotide sequence ID" value="NZ_FOMT01000002.1"/>
</dbReference>
<dbReference type="GO" id="GO:0015035">
    <property type="term" value="F:protein-disulfide reductase activity"/>
    <property type="evidence" value="ECO:0007669"/>
    <property type="project" value="InterPro"/>
</dbReference>